<keyword evidence="3" id="KW-1185">Reference proteome</keyword>
<organism evidence="3 4">
    <name type="scientific">Acanthaster planci</name>
    <name type="common">Crown-of-thorns starfish</name>
    <dbReference type="NCBI Taxonomy" id="133434"/>
    <lineage>
        <taxon>Eukaryota</taxon>
        <taxon>Metazoa</taxon>
        <taxon>Echinodermata</taxon>
        <taxon>Eleutherozoa</taxon>
        <taxon>Asterozoa</taxon>
        <taxon>Asteroidea</taxon>
        <taxon>Valvatacea</taxon>
        <taxon>Valvatida</taxon>
        <taxon>Acanthasteridae</taxon>
        <taxon>Acanthaster</taxon>
    </lineage>
</organism>
<dbReference type="GO" id="GO:0007165">
    <property type="term" value="P:signal transduction"/>
    <property type="evidence" value="ECO:0007669"/>
    <property type="project" value="InterPro"/>
</dbReference>
<feature type="compositionally biased region" description="Low complexity" evidence="1">
    <location>
        <begin position="874"/>
        <end position="891"/>
    </location>
</feature>
<feature type="compositionally biased region" description="Polar residues" evidence="1">
    <location>
        <begin position="859"/>
        <end position="873"/>
    </location>
</feature>
<protein>
    <submittedName>
        <fullName evidence="4">LOW QUALITY PROTEIN: uncharacterized protein LOC110979713</fullName>
    </submittedName>
</protein>
<evidence type="ECO:0000313" key="4">
    <source>
        <dbReference type="RefSeq" id="XP_022091444.1"/>
    </source>
</evidence>
<dbReference type="InterPro" id="IPR035897">
    <property type="entry name" value="Toll_tir_struct_dom_sf"/>
</dbReference>
<dbReference type="KEGG" id="aplc:110979713"/>
<dbReference type="SUPFAM" id="SSF52200">
    <property type="entry name" value="Toll/Interleukin receptor TIR domain"/>
    <property type="match status" value="3"/>
</dbReference>
<feature type="non-terminal residue" evidence="4">
    <location>
        <position position="918"/>
    </location>
</feature>
<dbReference type="RefSeq" id="XP_022091444.1">
    <property type="nucleotide sequence ID" value="XM_022235752.1"/>
</dbReference>
<evidence type="ECO:0000313" key="3">
    <source>
        <dbReference type="Proteomes" id="UP000694845"/>
    </source>
</evidence>
<feature type="region of interest" description="Disordered" evidence="1">
    <location>
        <begin position="849"/>
        <end position="893"/>
    </location>
</feature>
<dbReference type="InterPro" id="IPR043472">
    <property type="entry name" value="Macro_dom-like"/>
</dbReference>
<dbReference type="InterPro" id="IPR000157">
    <property type="entry name" value="TIR_dom"/>
</dbReference>
<sequence length="918" mass="103614">MFMLGNCTVSITGEDSLWVSCAIKAVRTSDLEEAMSNFLVVDTLIINTQSSGQCCIELCQGDITQLDVEDKVDVICVSVFGSRYTPLSDTLVGALHEKLKLSVKLLARDKEEDLRHAYMCWWSKPLPEHLPYRKLLCFENRGRVCRPQELVGNVFRCLVPILSNEPGTVITPLLNTGIQGVDEAAMLVGMVEAAIKWIKAGLPLKRLKIVLFANVVKGKVVQVKMRDLEGVLKVFKNLKDQHNNCDVISLDVPLEYDICLSHSSEDGEIASLVEAKFRASKPDIRISKSNHEDEVAKDSFWQEEVFDLMSRCARVVPILSAAFLESKACVDLYNMALCCNRRAQRDLLAPLYIESIQDMPTYMGLVQYIDCSPKDEAKISKSCEDLVNSLERDSTKVHTEVVSTDASPLHYDVFVSYCHQDSRLAVLIVEKLKKLNPQLRIFFDLQELKVGIAWQRTLYHAIDGCRSFMALVSNSYMKSAMCIEEFNLALAKHCSLDSMVRFIPVCVERLVDNPPELQHVKLINATPGVFEPAVEIVCTSLVDWIAGRDWHPQLDSVFRRRIGMIVDISEYAAERRRLQFFKKYGKGGTTLNCEDVAFPIPVPSDLPLVESTENEVCDIAFSCAPTDKMFVTFMAGILREVCPWLIIKETADNEDERLALMESARKVVVFLSASYLESVEQVEEFHTLLLRQRYRSPTQVLFPVSIHRLPQLPTYFHLVPCDFNLSNLWWLELFSKHKVNLPSHFEDYWQISRVKDQVEHPVAMGVLAAVYSLLHQLRSKREHPLLRKANHQPVLLNVIRLRSDVARLLKEVNVEDHGEQDNKASGCNMSENSLLDIVELSQDPVLQTSKSQLDEGKKSGTSWHQHGALSSQDSNGSSTHNSNINTNSSNSQTHCHVKAREVIVSPGQTVLEDGTIQH</sequence>
<evidence type="ECO:0000256" key="1">
    <source>
        <dbReference type="SAM" id="MobiDB-lite"/>
    </source>
</evidence>
<evidence type="ECO:0000259" key="2">
    <source>
        <dbReference type="PROSITE" id="PS50104"/>
    </source>
</evidence>
<dbReference type="SMART" id="SM00255">
    <property type="entry name" value="TIR"/>
    <property type="match status" value="1"/>
</dbReference>
<dbReference type="AlphaFoldDB" id="A0A8B7YDW2"/>
<dbReference type="PROSITE" id="PS50104">
    <property type="entry name" value="TIR"/>
    <property type="match status" value="2"/>
</dbReference>
<dbReference type="OrthoDB" id="10037120at2759"/>
<gene>
    <name evidence="4" type="primary">LOC110979713</name>
</gene>
<name>A0A8B7YDW2_ACAPL</name>
<dbReference type="Gene3D" id="3.40.50.10140">
    <property type="entry name" value="Toll/interleukin-1 receptor homology (TIR) domain"/>
    <property type="match status" value="2"/>
</dbReference>
<dbReference type="OMA" id="LVPCDFN"/>
<accession>A0A8B7YDW2</accession>
<dbReference type="Gene3D" id="3.40.220.10">
    <property type="entry name" value="Leucine Aminopeptidase, subunit E, domain 1"/>
    <property type="match status" value="1"/>
</dbReference>
<dbReference type="GeneID" id="110979713"/>
<reference evidence="4" key="1">
    <citation type="submission" date="2025-08" db="UniProtKB">
        <authorList>
            <consortium name="RefSeq"/>
        </authorList>
    </citation>
    <scope>IDENTIFICATION</scope>
</reference>
<feature type="domain" description="TIR" evidence="2">
    <location>
        <begin position="409"/>
        <end position="566"/>
    </location>
</feature>
<dbReference type="SUPFAM" id="SSF52949">
    <property type="entry name" value="Macro domain-like"/>
    <property type="match status" value="1"/>
</dbReference>
<dbReference type="Pfam" id="PF13676">
    <property type="entry name" value="TIR_2"/>
    <property type="match status" value="2"/>
</dbReference>
<proteinExistence type="predicted"/>
<feature type="domain" description="TIR" evidence="2">
    <location>
        <begin position="254"/>
        <end position="390"/>
    </location>
</feature>
<dbReference type="Proteomes" id="UP000694845">
    <property type="component" value="Unplaced"/>
</dbReference>